<gene>
    <name evidence="9" type="ORF">M5K25_021464</name>
</gene>
<dbReference type="InterPro" id="IPR013320">
    <property type="entry name" value="ConA-like_dom_sf"/>
</dbReference>
<evidence type="ECO:0000313" key="10">
    <source>
        <dbReference type="Proteomes" id="UP001552299"/>
    </source>
</evidence>
<dbReference type="Pfam" id="PF00251">
    <property type="entry name" value="Glyco_hydro_32N"/>
    <property type="match status" value="1"/>
</dbReference>
<dbReference type="GO" id="GO:0016798">
    <property type="term" value="F:hydrolase activity, acting on glycosyl bonds"/>
    <property type="evidence" value="ECO:0007669"/>
    <property type="project" value="UniProtKB-KW"/>
</dbReference>
<evidence type="ECO:0000256" key="1">
    <source>
        <dbReference type="ARBA" id="ARBA00009902"/>
    </source>
</evidence>
<evidence type="ECO:0000256" key="3">
    <source>
        <dbReference type="ARBA" id="ARBA00023180"/>
    </source>
</evidence>
<proteinExistence type="inferred from homology"/>
<evidence type="ECO:0000256" key="4">
    <source>
        <dbReference type="ARBA" id="ARBA00023295"/>
    </source>
</evidence>
<evidence type="ECO:0000256" key="2">
    <source>
        <dbReference type="ARBA" id="ARBA00022801"/>
    </source>
</evidence>
<sequence length="582" mass="66757">MAWRWRLISILLWLPSFLNDWNEPSRRHLLNPYYEEAFSIASKQYRTAFHFQPPQNWLNDPNVVYQQNQIGPMIYNGIYHLFYQYNPYSAKWGNITWGHSISTDLINWTPLDLALRPSEPFDLQGCWSGSATILPGNKPVILYTGISESGHNVQNIALPKNISDPFLLEWVKPPYNPVMVAEGVKPTQFRDPSTCWLGKDGLWRTTVGAEDFEKKAKALLYRSKDFVKWTRAEQPLFSTNSSSMIECIDFFPVSAKRKRGLDGSTIESEEVKHVLKMGVFDNSHDYYLIGKYLEELDEFIPENVVEDDHRMWLRYDYGSFYASKTFFDAEKRRRVLWAWSNESDTISDDIVKGWAGVQTVPRTIWLDENGKQLVQWPVRELESLRMEKVELKDVEVSKGGLIEIKGVKASQADIEVEFELPELKKAELMYHDWKLDNAQMACDQMCASVPGSIGPFGLLVLASHDLEEHTAIFFRVFKTSTGHAVLMCSDQRKSSLWPELYKPAFGGFVSTDIKEGKISLRSLIDHSVVESFGAGGRTCITARVYPKLLLTGDAHIYVFNNGSETVKIKKLKAWEMAKARIN</sequence>
<feature type="signal peptide" evidence="6">
    <location>
        <begin position="1"/>
        <end position="20"/>
    </location>
</feature>
<dbReference type="InterPro" id="IPR013148">
    <property type="entry name" value="Glyco_hydro_32_N"/>
</dbReference>
<organism evidence="9 10">
    <name type="scientific">Dendrobium thyrsiflorum</name>
    <name type="common">Pinecone-like raceme dendrobium</name>
    <name type="synonym">Orchid</name>
    <dbReference type="NCBI Taxonomy" id="117978"/>
    <lineage>
        <taxon>Eukaryota</taxon>
        <taxon>Viridiplantae</taxon>
        <taxon>Streptophyta</taxon>
        <taxon>Embryophyta</taxon>
        <taxon>Tracheophyta</taxon>
        <taxon>Spermatophyta</taxon>
        <taxon>Magnoliopsida</taxon>
        <taxon>Liliopsida</taxon>
        <taxon>Asparagales</taxon>
        <taxon>Orchidaceae</taxon>
        <taxon>Epidendroideae</taxon>
        <taxon>Malaxideae</taxon>
        <taxon>Dendrobiinae</taxon>
        <taxon>Dendrobium</taxon>
    </lineage>
</organism>
<dbReference type="EMBL" id="JANQDX010000016">
    <property type="protein sequence ID" value="KAL0910477.1"/>
    <property type="molecule type" value="Genomic_DNA"/>
</dbReference>
<evidence type="ECO:0000259" key="8">
    <source>
        <dbReference type="Pfam" id="PF08244"/>
    </source>
</evidence>
<dbReference type="InterPro" id="IPR001362">
    <property type="entry name" value="Glyco_hydro_32"/>
</dbReference>
<dbReference type="SUPFAM" id="SSF49899">
    <property type="entry name" value="Concanavalin A-like lectins/glucanases"/>
    <property type="match status" value="1"/>
</dbReference>
<keyword evidence="10" id="KW-1185">Reference proteome</keyword>
<dbReference type="SUPFAM" id="SSF75005">
    <property type="entry name" value="Arabinanase/levansucrase/invertase"/>
    <property type="match status" value="1"/>
</dbReference>
<evidence type="ECO:0000259" key="7">
    <source>
        <dbReference type="Pfam" id="PF00251"/>
    </source>
</evidence>
<comment type="similarity">
    <text evidence="1 5">Belongs to the glycosyl hydrolase 32 family.</text>
</comment>
<dbReference type="Pfam" id="PF08244">
    <property type="entry name" value="Glyco_hydro_32C"/>
    <property type="match status" value="1"/>
</dbReference>
<evidence type="ECO:0000256" key="5">
    <source>
        <dbReference type="RuleBase" id="RU362110"/>
    </source>
</evidence>
<dbReference type="CDD" id="cd18624">
    <property type="entry name" value="GH32_Fruct1-like"/>
    <property type="match status" value="1"/>
</dbReference>
<keyword evidence="4 5" id="KW-0326">Glycosidase</keyword>
<protein>
    <submittedName>
        <fullName evidence="9">Uncharacterized protein</fullName>
    </submittedName>
</protein>
<dbReference type="SMART" id="SM00640">
    <property type="entry name" value="Glyco_32"/>
    <property type="match status" value="1"/>
</dbReference>
<dbReference type="AlphaFoldDB" id="A0ABD0UJE2"/>
<dbReference type="PANTHER" id="PTHR31953">
    <property type="entry name" value="BETA-FRUCTOFURANOSIDASE, INSOLUBLE ISOENZYME CWINV1-RELATED"/>
    <property type="match status" value="1"/>
</dbReference>
<reference evidence="9 10" key="1">
    <citation type="journal article" date="2024" name="Plant Biotechnol. J.">
        <title>Dendrobium thyrsiflorum genome and its molecular insights into genes involved in important horticultural traits.</title>
        <authorList>
            <person name="Chen B."/>
            <person name="Wang J.Y."/>
            <person name="Zheng P.J."/>
            <person name="Li K.L."/>
            <person name="Liang Y.M."/>
            <person name="Chen X.F."/>
            <person name="Zhang C."/>
            <person name="Zhao X."/>
            <person name="He X."/>
            <person name="Zhang G.Q."/>
            <person name="Liu Z.J."/>
            <person name="Xu Q."/>
        </authorList>
    </citation>
    <scope>NUCLEOTIDE SEQUENCE [LARGE SCALE GENOMIC DNA]</scope>
    <source>
        <strain evidence="9">GZMU011</strain>
    </source>
</reference>
<keyword evidence="2 5" id="KW-0378">Hydrolase</keyword>
<dbReference type="Gene3D" id="2.115.10.20">
    <property type="entry name" value="Glycosyl hydrolase domain, family 43"/>
    <property type="match status" value="1"/>
</dbReference>
<dbReference type="InterPro" id="IPR013189">
    <property type="entry name" value="Glyco_hydro_32_C"/>
</dbReference>
<dbReference type="InterPro" id="IPR023296">
    <property type="entry name" value="Glyco_hydro_beta-prop_sf"/>
</dbReference>
<feature type="chain" id="PRO_5044836382" evidence="6">
    <location>
        <begin position="21"/>
        <end position="582"/>
    </location>
</feature>
<dbReference type="Proteomes" id="UP001552299">
    <property type="component" value="Unassembled WGS sequence"/>
</dbReference>
<evidence type="ECO:0000256" key="6">
    <source>
        <dbReference type="SAM" id="SignalP"/>
    </source>
</evidence>
<feature type="domain" description="Glycosyl hydrolase family 32 C-terminal" evidence="8">
    <location>
        <begin position="380"/>
        <end position="575"/>
    </location>
</feature>
<name>A0ABD0UJE2_DENTH</name>
<keyword evidence="6" id="KW-0732">Signal</keyword>
<feature type="domain" description="Glycosyl hydrolase family 32 N-terminal" evidence="7">
    <location>
        <begin position="50"/>
        <end position="377"/>
    </location>
</feature>
<comment type="caution">
    <text evidence="9">The sequence shown here is derived from an EMBL/GenBank/DDBJ whole genome shotgun (WGS) entry which is preliminary data.</text>
</comment>
<accession>A0ABD0UJE2</accession>
<keyword evidence="3" id="KW-0325">Glycoprotein</keyword>
<dbReference type="FunFam" id="2.60.120.560:FF:000002">
    <property type="entry name" value="Beta-fructofuranosidase, insoluble isoenzyme CWINV1"/>
    <property type="match status" value="1"/>
</dbReference>
<dbReference type="Gene3D" id="2.60.120.560">
    <property type="entry name" value="Exo-inulinase, domain 1"/>
    <property type="match status" value="1"/>
</dbReference>
<dbReference type="InterPro" id="IPR050551">
    <property type="entry name" value="Fructan_Metab_Enzymes"/>
</dbReference>
<evidence type="ECO:0000313" key="9">
    <source>
        <dbReference type="EMBL" id="KAL0910477.1"/>
    </source>
</evidence>